<dbReference type="InterPro" id="IPR051200">
    <property type="entry name" value="Host-pathogen_enzymatic-act"/>
</dbReference>
<dbReference type="PATRIC" id="fig|888019.4.peg.1761"/>
<name>U7V0M9_9MICC</name>
<dbReference type="AlphaFoldDB" id="U7V0M9"/>
<organism evidence="2 3">
    <name type="scientific">Rothia aeria F0184</name>
    <dbReference type="NCBI Taxonomy" id="888019"/>
    <lineage>
        <taxon>Bacteria</taxon>
        <taxon>Bacillati</taxon>
        <taxon>Actinomycetota</taxon>
        <taxon>Actinomycetes</taxon>
        <taxon>Micrococcales</taxon>
        <taxon>Micrococcaceae</taxon>
        <taxon>Rothia</taxon>
    </lineage>
</organism>
<dbReference type="PANTHER" id="PTHR47197:SF3">
    <property type="entry name" value="DIHYDRO-HEME D1 DEHYDROGENASE"/>
    <property type="match status" value="1"/>
</dbReference>
<proteinExistence type="predicted"/>
<feature type="region of interest" description="Disordered" evidence="1">
    <location>
        <begin position="1"/>
        <end position="24"/>
    </location>
</feature>
<evidence type="ECO:0000313" key="3">
    <source>
        <dbReference type="Proteomes" id="UP000017174"/>
    </source>
</evidence>
<dbReference type="EMBL" id="AXZG01000055">
    <property type="protein sequence ID" value="ERT65242.1"/>
    <property type="molecule type" value="Genomic_DNA"/>
</dbReference>
<dbReference type="Proteomes" id="UP000017174">
    <property type="component" value="Unassembled WGS sequence"/>
</dbReference>
<dbReference type="HOGENOM" id="CLU_031374_0_0_11"/>
<protein>
    <submittedName>
        <fullName evidence="2">Uncharacterized protein</fullName>
    </submittedName>
</protein>
<gene>
    <name evidence="2" type="ORF">HMPREF0742_02087</name>
</gene>
<accession>U7V0M9</accession>
<comment type="caution">
    <text evidence="2">The sequence shown here is derived from an EMBL/GenBank/DDBJ whole genome shotgun (WGS) entry which is preliminary data.</text>
</comment>
<dbReference type="InterPro" id="IPR015943">
    <property type="entry name" value="WD40/YVTN_repeat-like_dom_sf"/>
</dbReference>
<evidence type="ECO:0000313" key="2">
    <source>
        <dbReference type="EMBL" id="ERT65242.1"/>
    </source>
</evidence>
<feature type="compositionally biased region" description="Low complexity" evidence="1">
    <location>
        <begin position="12"/>
        <end position="23"/>
    </location>
</feature>
<dbReference type="InterPro" id="IPR011044">
    <property type="entry name" value="Quino_amine_DH_bsu"/>
</dbReference>
<dbReference type="RefSeq" id="WP_023134235.1">
    <property type="nucleotide sequence ID" value="NZ_KI518033.1"/>
</dbReference>
<dbReference type="PANTHER" id="PTHR47197">
    <property type="entry name" value="PROTEIN NIRF"/>
    <property type="match status" value="1"/>
</dbReference>
<sequence>MLRINTMPLPTASSEASAPAEYSGGFETPDEHFAAAACSYRSVRVHAQQAQGLPGQYLAAYSAKTHKLYVSSIFNFTPAHGSTVATIARVNPQTLQIEATAKMPVTEEIRTELAGQYQFRGAFGIDIDDEHGTIWVSDASSYAVTVYRQDALEQGTLQPVWTSYDPAKGLFEQDIKHPREVYVDAANGKAFVTGMGGFWVIDTATFEVQKVDPAPGVLSHPMTIARDTHSGNLYMGDYYLDQVYEVDPTSHTVVRTLPVPAGDVTHFGRVKVHGVVTDHALNEIYVSTQGYEGKNTGVHVLDKTTGELKHFIRYGVTPTDMVIDEKRHLIYLGDFGAAHTAEPSGGTVAVIDACAGIVVGQVRVASAKINHLTLLPDGSVVVLDKAGDHRGVTVDFHIDALTGEFTPSSVDTHSGEQTRIDADSLTKISVQDTGTKPGTVRFRSVIPLATGTSGDGSAVGMPAVVVPGQTVEISGLGWAAGEKRHPDLPPTFPALKIPAQLRVKADGDIVHEFQAKQLALDTYFLTDFRVPTAWKPGQEHTITVESATEPVRSASVTVRVAEYPQEQLDRECVACEQPDTHPTVTPFAGYPVAGGHRENPRVQVCDN</sequence>
<reference evidence="2 3" key="1">
    <citation type="submission" date="2013-08" db="EMBL/GenBank/DDBJ databases">
        <authorList>
            <person name="Weinstock G."/>
            <person name="Sodergren E."/>
            <person name="Wylie T."/>
            <person name="Fulton L."/>
            <person name="Fulton R."/>
            <person name="Fronick C."/>
            <person name="O'Laughlin M."/>
            <person name="Godfrey J."/>
            <person name="Miner T."/>
            <person name="Herter B."/>
            <person name="Appelbaum E."/>
            <person name="Cordes M."/>
            <person name="Lek S."/>
            <person name="Wollam A."/>
            <person name="Pepin K.H."/>
            <person name="Palsikar V.B."/>
            <person name="Mitreva M."/>
            <person name="Wilson R.K."/>
        </authorList>
    </citation>
    <scope>NUCLEOTIDE SEQUENCE [LARGE SCALE GENOMIC DNA]</scope>
    <source>
        <strain evidence="2 3">F0184</strain>
    </source>
</reference>
<dbReference type="Gene3D" id="2.130.10.10">
    <property type="entry name" value="YVTN repeat-like/Quinoprotein amine dehydrogenase"/>
    <property type="match status" value="1"/>
</dbReference>
<evidence type="ECO:0000256" key="1">
    <source>
        <dbReference type="SAM" id="MobiDB-lite"/>
    </source>
</evidence>
<dbReference type="SUPFAM" id="SSF50969">
    <property type="entry name" value="YVTN repeat-like/Quinoprotein amine dehydrogenase"/>
    <property type="match status" value="1"/>
</dbReference>